<evidence type="ECO:0000313" key="4">
    <source>
        <dbReference type="EMBL" id="CAD2177766.1"/>
    </source>
</evidence>
<dbReference type="OrthoDB" id="2195551at2759"/>
<evidence type="ECO:0000256" key="1">
    <source>
        <dbReference type="ARBA" id="ARBA00004123"/>
    </source>
</evidence>
<accession>A0A6V7VS38</accession>
<dbReference type="PROSITE" id="PS50090">
    <property type="entry name" value="MYB_LIKE"/>
    <property type="match status" value="1"/>
</dbReference>
<comment type="caution">
    <text evidence="4">The sequence shown here is derived from an EMBL/GenBank/DDBJ whole genome shotgun (WGS) entry which is preliminary data.</text>
</comment>
<dbReference type="GO" id="GO:0005634">
    <property type="term" value="C:nucleus"/>
    <property type="evidence" value="ECO:0007669"/>
    <property type="project" value="UniProtKB-SubCell"/>
</dbReference>
<sequence length="219" mass="24987">MNVLKLVDYSPSSDSGNDEQKTPRATPTPVIFRGKRVFRRIIYSDQRPEATPIRRNSSPEKVPEPSKSPKRCSSATKKTAKKNLNNEMKTPKRKRWTKDESNKLKIALKAAVNPTTDAHWERIAKALGGFRTISECKEQATKLEWKPLEENDRKNSTDCSDKFFNDNTTDDLKDLSLNDSLFDVAFKSPPEQVRCARRPFLLQLVTEEDESPNVSSPFD</sequence>
<dbReference type="EMBL" id="CAJEWN010000304">
    <property type="protein sequence ID" value="CAD2177766.1"/>
    <property type="molecule type" value="Genomic_DNA"/>
</dbReference>
<reference evidence="4 5" key="1">
    <citation type="submission" date="2020-08" db="EMBL/GenBank/DDBJ databases">
        <authorList>
            <person name="Koutsovoulos G."/>
            <person name="Danchin GJ E."/>
        </authorList>
    </citation>
    <scope>NUCLEOTIDE SEQUENCE [LARGE SCALE GENOMIC DNA]</scope>
</reference>
<feature type="region of interest" description="Disordered" evidence="2">
    <location>
        <begin position="43"/>
        <end position="96"/>
    </location>
</feature>
<gene>
    <name evidence="4" type="ORF">MENT_LOCUS29659</name>
</gene>
<evidence type="ECO:0000259" key="3">
    <source>
        <dbReference type="PROSITE" id="PS50090"/>
    </source>
</evidence>
<dbReference type="InterPro" id="IPR001005">
    <property type="entry name" value="SANT/Myb"/>
</dbReference>
<proteinExistence type="predicted"/>
<feature type="region of interest" description="Disordered" evidence="2">
    <location>
        <begin position="1"/>
        <end position="31"/>
    </location>
</feature>
<comment type="subcellular location">
    <subcellularLocation>
        <location evidence="1">Nucleus</location>
    </subcellularLocation>
</comment>
<dbReference type="Gene3D" id="1.10.10.60">
    <property type="entry name" value="Homeodomain-like"/>
    <property type="match status" value="1"/>
</dbReference>
<dbReference type="SUPFAM" id="SSF46689">
    <property type="entry name" value="Homeodomain-like"/>
    <property type="match status" value="1"/>
</dbReference>
<evidence type="ECO:0000313" key="5">
    <source>
        <dbReference type="Proteomes" id="UP000580250"/>
    </source>
</evidence>
<evidence type="ECO:0000256" key="2">
    <source>
        <dbReference type="SAM" id="MobiDB-lite"/>
    </source>
</evidence>
<dbReference type="Proteomes" id="UP000580250">
    <property type="component" value="Unassembled WGS sequence"/>
</dbReference>
<feature type="domain" description="Myb-like" evidence="3">
    <location>
        <begin position="88"/>
        <end position="144"/>
    </location>
</feature>
<protein>
    <recommendedName>
        <fullName evidence="3">Myb-like domain-containing protein</fullName>
    </recommendedName>
</protein>
<dbReference type="InterPro" id="IPR009057">
    <property type="entry name" value="Homeodomain-like_sf"/>
</dbReference>
<organism evidence="4 5">
    <name type="scientific">Meloidogyne enterolobii</name>
    <name type="common">Root-knot nematode worm</name>
    <name type="synonym">Meloidogyne mayaguensis</name>
    <dbReference type="NCBI Taxonomy" id="390850"/>
    <lineage>
        <taxon>Eukaryota</taxon>
        <taxon>Metazoa</taxon>
        <taxon>Ecdysozoa</taxon>
        <taxon>Nematoda</taxon>
        <taxon>Chromadorea</taxon>
        <taxon>Rhabditida</taxon>
        <taxon>Tylenchina</taxon>
        <taxon>Tylenchomorpha</taxon>
        <taxon>Tylenchoidea</taxon>
        <taxon>Meloidogynidae</taxon>
        <taxon>Meloidogyninae</taxon>
        <taxon>Meloidogyne</taxon>
    </lineage>
</organism>
<dbReference type="AlphaFoldDB" id="A0A6V7VS38"/>
<name>A0A6V7VS38_MELEN</name>